<evidence type="ECO:0000313" key="10">
    <source>
        <dbReference type="EMBL" id="KAA9030849.1"/>
    </source>
</evidence>
<dbReference type="GO" id="GO:0003988">
    <property type="term" value="F:acetyl-CoA C-acyltransferase activity"/>
    <property type="evidence" value="ECO:0007669"/>
    <property type="project" value="UniProtKB-ARBA"/>
</dbReference>
<dbReference type="InterPro" id="IPR020616">
    <property type="entry name" value="Thiolase_N"/>
</dbReference>
<feature type="domain" description="Thiolase N-terminal" evidence="7">
    <location>
        <begin position="4"/>
        <end position="203"/>
    </location>
</feature>
<dbReference type="InterPro" id="IPR020613">
    <property type="entry name" value="Thiolase_CS"/>
</dbReference>
<dbReference type="GO" id="GO:0008289">
    <property type="term" value="F:lipid binding"/>
    <property type="evidence" value="ECO:0007669"/>
    <property type="project" value="UniProtKB-KW"/>
</dbReference>
<dbReference type="Proteomes" id="UP000325933">
    <property type="component" value="Unassembled WGS sequence"/>
</dbReference>
<keyword evidence="12" id="KW-1185">Reference proteome</keyword>
<dbReference type="CDD" id="cd00829">
    <property type="entry name" value="SCP-x_thiolase"/>
    <property type="match status" value="1"/>
</dbReference>
<evidence type="ECO:0000313" key="9">
    <source>
        <dbReference type="EMBL" id="KAA9018213.1"/>
    </source>
</evidence>
<keyword evidence="3" id="KW-0808">Transferase</keyword>
<dbReference type="GO" id="GO:0006869">
    <property type="term" value="P:lipid transport"/>
    <property type="evidence" value="ECO:0007669"/>
    <property type="project" value="UniProtKB-KW"/>
</dbReference>
<comment type="caution">
    <text evidence="10">The sequence shown here is derived from an EMBL/GenBank/DDBJ whole genome shotgun (WGS) entry which is preliminary data.</text>
</comment>
<dbReference type="PROSITE" id="PS00737">
    <property type="entry name" value="THIOLASE_2"/>
    <property type="match status" value="1"/>
</dbReference>
<feature type="domain" description="Thiolase C-terminal" evidence="8">
    <location>
        <begin position="271"/>
        <end position="393"/>
    </location>
</feature>
<dbReference type="PANTHER" id="PTHR42870:SF1">
    <property type="entry name" value="NON-SPECIFIC LIPID-TRANSFER PROTEIN-LIKE 2"/>
    <property type="match status" value="1"/>
</dbReference>
<evidence type="ECO:0000256" key="3">
    <source>
        <dbReference type="ARBA" id="ARBA00022679"/>
    </source>
</evidence>
<dbReference type="PIRSF" id="PIRSF000429">
    <property type="entry name" value="Ac-CoA_Ac_transf"/>
    <property type="match status" value="1"/>
</dbReference>
<dbReference type="EMBL" id="VYQB01000005">
    <property type="protein sequence ID" value="KAA9018213.1"/>
    <property type="molecule type" value="Genomic_DNA"/>
</dbReference>
<dbReference type="PANTHER" id="PTHR42870">
    <property type="entry name" value="ACETYL-COA C-ACETYLTRANSFERASE"/>
    <property type="match status" value="1"/>
</dbReference>
<evidence type="ECO:0000259" key="7">
    <source>
        <dbReference type="Pfam" id="PF00108"/>
    </source>
</evidence>
<dbReference type="EC" id="2.3.1.176" evidence="1"/>
<sequence>MRDVHIIGVGMTPFGRHLDRTHSDLAQQAVGEALADAGAKASDLGMAIYSNVIQGFFAGEMSIPGEYALRPLGIQGVRVLHVEAACASATIGLHVAADYIRAGLTDVAMIVGVEKLYSADRAKRFAVFQQPLDAIEAQRYIDGTKGMLAPAPDGLDGPGPNIMMDAYAAQARLYMATYGTTQRQIAAVSAKNHSHSQFNPLSQYRNAMSIEEVLAAPNVSWPLTVPMCAPISDGAAAAVLCAGDLLGRFPQARAVRVLATESQSGTDRAPDDYANHVTRIVSARAYEKAGIGPQDVHVAEVHDASSSGEIVQVEALGLSAPGQAGHDAEAGVTALGGRIPVNVSGGLVSKGHPLGATGLGQIHELVTQLRREAGQRQVEGARIALAENSGGFYGVEDGLSAVTILTSS</sequence>
<proteinExistence type="predicted"/>
<dbReference type="SUPFAM" id="SSF53901">
    <property type="entry name" value="Thiolase-like"/>
    <property type="match status" value="2"/>
</dbReference>
<dbReference type="Pfam" id="PF22691">
    <property type="entry name" value="Thiolase_C_1"/>
    <property type="match status" value="1"/>
</dbReference>
<organism evidence="10 11">
    <name type="scientific">Sphingobium limneticum</name>
    <dbReference type="NCBI Taxonomy" id="1007511"/>
    <lineage>
        <taxon>Bacteria</taxon>
        <taxon>Pseudomonadati</taxon>
        <taxon>Pseudomonadota</taxon>
        <taxon>Alphaproteobacteria</taxon>
        <taxon>Sphingomonadales</taxon>
        <taxon>Sphingomonadaceae</taxon>
        <taxon>Sphingobium</taxon>
    </lineage>
</organism>
<evidence type="ECO:0000256" key="6">
    <source>
        <dbReference type="ARBA" id="ARBA00032316"/>
    </source>
</evidence>
<keyword evidence="5" id="KW-0446">Lipid-binding</keyword>
<dbReference type="RefSeq" id="WP_150425399.1">
    <property type="nucleotide sequence ID" value="NZ_VYQA01000005.1"/>
</dbReference>
<dbReference type="InterPro" id="IPR016039">
    <property type="entry name" value="Thiolase-like"/>
</dbReference>
<dbReference type="Gene3D" id="3.40.47.10">
    <property type="match status" value="1"/>
</dbReference>
<dbReference type="AlphaFoldDB" id="A0A5J5I5W9"/>
<evidence type="ECO:0000313" key="11">
    <source>
        <dbReference type="Proteomes" id="UP000325933"/>
    </source>
</evidence>
<dbReference type="InterPro" id="IPR055140">
    <property type="entry name" value="Thiolase_C_2"/>
</dbReference>
<gene>
    <name evidence="10" type="ORF">F4U95_08800</name>
    <name evidence="9" type="ORF">F4U96_08850</name>
</gene>
<dbReference type="EMBL" id="VYQA01000005">
    <property type="protein sequence ID" value="KAA9030849.1"/>
    <property type="molecule type" value="Genomic_DNA"/>
</dbReference>
<dbReference type="InterPro" id="IPR002155">
    <property type="entry name" value="Thiolase"/>
</dbReference>
<accession>A0A5J5I5W9</accession>
<evidence type="ECO:0000256" key="1">
    <source>
        <dbReference type="ARBA" id="ARBA00012352"/>
    </source>
</evidence>
<reference evidence="11 12" key="1">
    <citation type="submission" date="2019-09" db="EMBL/GenBank/DDBJ databases">
        <authorList>
            <person name="Feng G."/>
        </authorList>
    </citation>
    <scope>NUCLEOTIDE SEQUENCE [LARGE SCALE GENOMIC DNA]</scope>
    <source>
        <strain evidence="10 11">KACC 19283</strain>
        <strain evidence="9 12">KACC 19284</strain>
    </source>
</reference>
<protein>
    <recommendedName>
        <fullName evidence="1">propanoyl-CoA C-acyltransferase</fullName>
        <ecNumber evidence="1">2.3.1.176</ecNumber>
    </recommendedName>
    <alternativeName>
        <fullName evidence="6">Propanoyl-CoA C-acyltransferase</fullName>
    </alternativeName>
</protein>
<keyword evidence="2" id="KW-0813">Transport</keyword>
<evidence type="ECO:0000256" key="5">
    <source>
        <dbReference type="ARBA" id="ARBA00023121"/>
    </source>
</evidence>
<name>A0A5J5I5W9_9SPHN</name>
<evidence type="ECO:0000256" key="2">
    <source>
        <dbReference type="ARBA" id="ARBA00022448"/>
    </source>
</evidence>
<evidence type="ECO:0000259" key="8">
    <source>
        <dbReference type="Pfam" id="PF22691"/>
    </source>
</evidence>
<dbReference type="Pfam" id="PF00108">
    <property type="entry name" value="Thiolase_N"/>
    <property type="match status" value="1"/>
</dbReference>
<dbReference type="Proteomes" id="UP000326364">
    <property type="component" value="Unassembled WGS sequence"/>
</dbReference>
<keyword evidence="4" id="KW-0445">Lipid transport</keyword>
<evidence type="ECO:0000313" key="12">
    <source>
        <dbReference type="Proteomes" id="UP000326364"/>
    </source>
</evidence>
<evidence type="ECO:0000256" key="4">
    <source>
        <dbReference type="ARBA" id="ARBA00023055"/>
    </source>
</evidence>